<dbReference type="InterPro" id="IPR036890">
    <property type="entry name" value="HATPase_C_sf"/>
</dbReference>
<dbReference type="PANTHER" id="PTHR43047">
    <property type="entry name" value="TWO-COMPONENT HISTIDINE PROTEIN KINASE"/>
    <property type="match status" value="1"/>
</dbReference>
<keyword evidence="4" id="KW-0597">Phosphoprotein</keyword>
<dbReference type="InterPro" id="IPR036097">
    <property type="entry name" value="HisK_dim/P_sf"/>
</dbReference>
<organism evidence="10 11">
    <name type="scientific">Brachybacterium rhamnosum</name>
    <dbReference type="NCBI Taxonomy" id="173361"/>
    <lineage>
        <taxon>Bacteria</taxon>
        <taxon>Bacillati</taxon>
        <taxon>Actinomycetota</taxon>
        <taxon>Actinomycetes</taxon>
        <taxon>Micrococcales</taxon>
        <taxon>Dermabacteraceae</taxon>
        <taxon>Brachybacterium</taxon>
    </lineage>
</organism>
<feature type="transmembrane region" description="Helical" evidence="8">
    <location>
        <begin position="26"/>
        <end position="44"/>
    </location>
</feature>
<dbReference type="Gene3D" id="3.30.450.20">
    <property type="entry name" value="PAS domain"/>
    <property type="match status" value="1"/>
</dbReference>
<feature type="transmembrane region" description="Helical" evidence="8">
    <location>
        <begin position="123"/>
        <end position="143"/>
    </location>
</feature>
<evidence type="ECO:0000256" key="4">
    <source>
        <dbReference type="ARBA" id="ARBA00022553"/>
    </source>
</evidence>
<gene>
    <name evidence="10" type="ORF">ACFSDA_07650</name>
</gene>
<dbReference type="Proteomes" id="UP001597280">
    <property type="component" value="Unassembled WGS sequence"/>
</dbReference>
<feature type="transmembrane region" description="Helical" evidence="8">
    <location>
        <begin position="51"/>
        <end position="69"/>
    </location>
</feature>
<dbReference type="InterPro" id="IPR003661">
    <property type="entry name" value="HisK_dim/P_dom"/>
</dbReference>
<evidence type="ECO:0000256" key="3">
    <source>
        <dbReference type="ARBA" id="ARBA00012438"/>
    </source>
</evidence>
<dbReference type="InterPro" id="IPR005467">
    <property type="entry name" value="His_kinase_dom"/>
</dbReference>
<name>A0ABW4PXQ4_9MICO</name>
<dbReference type="GO" id="GO:0016301">
    <property type="term" value="F:kinase activity"/>
    <property type="evidence" value="ECO:0007669"/>
    <property type="project" value="UniProtKB-KW"/>
</dbReference>
<keyword evidence="8" id="KW-0472">Membrane</keyword>
<dbReference type="Gene3D" id="3.30.565.10">
    <property type="entry name" value="Histidine kinase-like ATPase, C-terminal domain"/>
    <property type="match status" value="1"/>
</dbReference>
<keyword evidence="6 10" id="KW-0418">Kinase</keyword>
<sequence length="569" mass="60802">MDVAASLSRQLAKVVSPASGTAEKQIYFLAFFLTFTVVVAISGASLVLAPAYLAALGLLLVATLLAYVVPWDRVSPLGLAIVPLLDIAAIGLVRDLMREIATATSLLALIPALWLAARLRTRGAVLATVSVAAAFTVPTLLRAHPLDSVTLAQAALLPFTVLQVGLLVTGGLAVHDRQTERVTTALAEKEALLDAADMWKRRLENIIDSVDTGIVVVDRDGHDLLMNRTQRTIHRSASPPGPGDPDESQLLLHYPGTTRPIHPDRRPVRRAVQQESFSNYVISVGPAGPGSAAYSTSARQIIDAHGERDGAVVVFTDVTQYIESARKQEQFVATVSHELRTPLTSVLGYLEIARDDPDLPRETGSFLDVAHRNAEQLLSIVEELLRDQASRSGTDALTLRPTRISDLLRETVESVALRAGELGLTIEQDLVETPLQPIDASRMRQAIGNLVSNALKYTPRGGTVRVHTCFAESSVELAVTDTGIGMSDQEQTDLFTDYYRTRTALESDIPGHGIGLALTLRIVRAHGGQISVVSSPGSGSTFTIRLPIGEDLDAPRASAPSTSGGSASA</sequence>
<dbReference type="PRINTS" id="PR00344">
    <property type="entry name" value="BCTRLSENSOR"/>
</dbReference>
<dbReference type="EMBL" id="JBHUFL010000002">
    <property type="protein sequence ID" value="MFD1834950.1"/>
    <property type="molecule type" value="Genomic_DNA"/>
</dbReference>
<feature type="domain" description="Histidine kinase" evidence="9">
    <location>
        <begin position="334"/>
        <end position="550"/>
    </location>
</feature>
<dbReference type="SUPFAM" id="SSF55785">
    <property type="entry name" value="PYP-like sensor domain (PAS domain)"/>
    <property type="match status" value="1"/>
</dbReference>
<dbReference type="PROSITE" id="PS50109">
    <property type="entry name" value="HIS_KIN"/>
    <property type="match status" value="1"/>
</dbReference>
<dbReference type="CDD" id="cd00082">
    <property type="entry name" value="HisKA"/>
    <property type="match status" value="1"/>
</dbReference>
<dbReference type="EC" id="2.7.13.3" evidence="3"/>
<keyword evidence="8" id="KW-0812">Transmembrane</keyword>
<dbReference type="RefSeq" id="WP_343904171.1">
    <property type="nucleotide sequence ID" value="NZ_BAAAIS010000002.1"/>
</dbReference>
<dbReference type="InterPro" id="IPR035965">
    <property type="entry name" value="PAS-like_dom_sf"/>
</dbReference>
<feature type="transmembrane region" description="Helical" evidence="8">
    <location>
        <begin position="155"/>
        <end position="174"/>
    </location>
</feature>
<evidence type="ECO:0000256" key="8">
    <source>
        <dbReference type="SAM" id="Phobius"/>
    </source>
</evidence>
<keyword evidence="5" id="KW-0808">Transferase</keyword>
<dbReference type="Pfam" id="PF02518">
    <property type="entry name" value="HATPase_c"/>
    <property type="match status" value="1"/>
</dbReference>
<keyword evidence="8" id="KW-1133">Transmembrane helix</keyword>
<dbReference type="SMART" id="SM00387">
    <property type="entry name" value="HATPase_c"/>
    <property type="match status" value="1"/>
</dbReference>
<evidence type="ECO:0000256" key="5">
    <source>
        <dbReference type="ARBA" id="ARBA00022679"/>
    </source>
</evidence>
<dbReference type="SUPFAM" id="SSF55874">
    <property type="entry name" value="ATPase domain of HSP90 chaperone/DNA topoisomerase II/histidine kinase"/>
    <property type="match status" value="1"/>
</dbReference>
<protein>
    <recommendedName>
        <fullName evidence="3">histidine kinase</fullName>
        <ecNumber evidence="3">2.7.13.3</ecNumber>
    </recommendedName>
</protein>
<accession>A0ABW4PXQ4</accession>
<feature type="transmembrane region" description="Helical" evidence="8">
    <location>
        <begin position="75"/>
        <end position="93"/>
    </location>
</feature>
<evidence type="ECO:0000256" key="1">
    <source>
        <dbReference type="ARBA" id="ARBA00000085"/>
    </source>
</evidence>
<dbReference type="Pfam" id="PF00512">
    <property type="entry name" value="HisKA"/>
    <property type="match status" value="1"/>
</dbReference>
<keyword evidence="7" id="KW-0902">Two-component regulatory system</keyword>
<comment type="catalytic activity">
    <reaction evidence="1">
        <text>ATP + protein L-histidine = ADP + protein N-phospho-L-histidine.</text>
        <dbReference type="EC" id="2.7.13.3"/>
    </reaction>
</comment>
<comment type="subcellular location">
    <subcellularLocation>
        <location evidence="2">Cell membrane</location>
    </subcellularLocation>
</comment>
<dbReference type="PANTHER" id="PTHR43047:SF72">
    <property type="entry name" value="OSMOSENSING HISTIDINE PROTEIN KINASE SLN1"/>
    <property type="match status" value="1"/>
</dbReference>
<evidence type="ECO:0000256" key="6">
    <source>
        <dbReference type="ARBA" id="ARBA00022777"/>
    </source>
</evidence>
<evidence type="ECO:0000259" key="9">
    <source>
        <dbReference type="PROSITE" id="PS50109"/>
    </source>
</evidence>
<dbReference type="SUPFAM" id="SSF47384">
    <property type="entry name" value="Homodimeric domain of signal transducing histidine kinase"/>
    <property type="match status" value="1"/>
</dbReference>
<keyword evidence="11" id="KW-1185">Reference proteome</keyword>
<evidence type="ECO:0000256" key="2">
    <source>
        <dbReference type="ARBA" id="ARBA00004236"/>
    </source>
</evidence>
<dbReference type="InterPro" id="IPR004358">
    <property type="entry name" value="Sig_transdc_His_kin-like_C"/>
</dbReference>
<evidence type="ECO:0000313" key="11">
    <source>
        <dbReference type="Proteomes" id="UP001597280"/>
    </source>
</evidence>
<dbReference type="Gene3D" id="1.10.287.130">
    <property type="match status" value="1"/>
</dbReference>
<comment type="caution">
    <text evidence="10">The sequence shown here is derived from an EMBL/GenBank/DDBJ whole genome shotgun (WGS) entry which is preliminary data.</text>
</comment>
<evidence type="ECO:0000256" key="7">
    <source>
        <dbReference type="ARBA" id="ARBA00023012"/>
    </source>
</evidence>
<reference evidence="11" key="1">
    <citation type="journal article" date="2019" name="Int. J. Syst. Evol. Microbiol.">
        <title>The Global Catalogue of Microorganisms (GCM) 10K type strain sequencing project: providing services to taxonomists for standard genome sequencing and annotation.</title>
        <authorList>
            <consortium name="The Broad Institute Genomics Platform"/>
            <consortium name="The Broad Institute Genome Sequencing Center for Infectious Disease"/>
            <person name="Wu L."/>
            <person name="Ma J."/>
        </authorList>
    </citation>
    <scope>NUCLEOTIDE SEQUENCE [LARGE SCALE GENOMIC DNA]</scope>
    <source>
        <strain evidence="11">JCM 11650</strain>
    </source>
</reference>
<evidence type="ECO:0000313" key="10">
    <source>
        <dbReference type="EMBL" id="MFD1834950.1"/>
    </source>
</evidence>
<proteinExistence type="predicted"/>
<dbReference type="InterPro" id="IPR003594">
    <property type="entry name" value="HATPase_dom"/>
</dbReference>
<dbReference type="SMART" id="SM00388">
    <property type="entry name" value="HisKA"/>
    <property type="match status" value="1"/>
</dbReference>
<feature type="transmembrane region" description="Helical" evidence="8">
    <location>
        <begin position="100"/>
        <end position="117"/>
    </location>
</feature>